<evidence type="ECO:0008006" key="4">
    <source>
        <dbReference type="Google" id="ProtNLM"/>
    </source>
</evidence>
<protein>
    <recommendedName>
        <fullName evidence="4">Ig-like domain-containing protein</fullName>
    </recommendedName>
</protein>
<evidence type="ECO:0000313" key="2">
    <source>
        <dbReference type="EMBL" id="OLZ54673.1"/>
    </source>
</evidence>
<proteinExistence type="predicted"/>
<dbReference type="AlphaFoldDB" id="A0A1R0KZ87"/>
<accession>A0A1R0KZ87</accession>
<reference evidence="2 3" key="1">
    <citation type="submission" date="2016-01" db="EMBL/GenBank/DDBJ databases">
        <title>Amycolatopsis coloradensis genome sequencing and assembly.</title>
        <authorList>
            <person name="Mayilraj S."/>
        </authorList>
    </citation>
    <scope>NUCLEOTIDE SEQUENCE [LARGE SCALE GENOMIC DNA]</scope>
    <source>
        <strain evidence="2 3">DSM 44225</strain>
    </source>
</reference>
<name>A0A1R0KZ87_9PSEU</name>
<dbReference type="Proteomes" id="UP000187486">
    <property type="component" value="Unassembled WGS sequence"/>
</dbReference>
<dbReference type="EMBL" id="MQUQ01000004">
    <property type="protein sequence ID" value="OLZ54673.1"/>
    <property type="molecule type" value="Genomic_DNA"/>
</dbReference>
<gene>
    <name evidence="2" type="ORF">BS329_09210</name>
</gene>
<dbReference type="OrthoDB" id="3638240at2"/>
<evidence type="ECO:0000313" key="3">
    <source>
        <dbReference type="Proteomes" id="UP000187486"/>
    </source>
</evidence>
<dbReference type="RefSeq" id="WP_076157971.1">
    <property type="nucleotide sequence ID" value="NZ_JBEZVB010000098.1"/>
</dbReference>
<keyword evidence="1" id="KW-0732">Signal</keyword>
<feature type="chain" id="PRO_5013068129" description="Ig-like domain-containing protein" evidence="1">
    <location>
        <begin position="28"/>
        <end position="85"/>
    </location>
</feature>
<keyword evidence="3" id="KW-1185">Reference proteome</keyword>
<evidence type="ECO:0000256" key="1">
    <source>
        <dbReference type="SAM" id="SignalP"/>
    </source>
</evidence>
<comment type="caution">
    <text evidence="2">The sequence shown here is derived from an EMBL/GenBank/DDBJ whole genome shotgun (WGS) entry which is preliminary data.</text>
</comment>
<feature type="signal peptide" evidence="1">
    <location>
        <begin position="1"/>
        <end position="27"/>
    </location>
</feature>
<organism evidence="2 3">
    <name type="scientific">Amycolatopsis coloradensis</name>
    <dbReference type="NCBI Taxonomy" id="76021"/>
    <lineage>
        <taxon>Bacteria</taxon>
        <taxon>Bacillati</taxon>
        <taxon>Actinomycetota</taxon>
        <taxon>Actinomycetes</taxon>
        <taxon>Pseudonocardiales</taxon>
        <taxon>Pseudonocardiaceae</taxon>
        <taxon>Amycolatopsis</taxon>
    </lineage>
</organism>
<sequence>MRKTMIGTLLGIVIAAGALTFASSAAAEQPSPPGMWVKSQDYQSHYLCRSAGLTGEFFGLWKEGEWKCEGSTLFVRQLAPVPGIG</sequence>